<name>A0ACC3NSR5_9PEZI</name>
<sequence>MTQQIWSVHVPHSLSIILLPSSSMSGVDEFPVIAEMPSSKRARACDNCHSIKIKCELGSIVGSSGPCSRCARLGKQCTVTPPKRQRDRVAELEAQVEALTKQLASQNIQGPAVDSPLDENATAKPIATTNISPFPQKKRRLEEEAWSGVRQASGPLDGAAFELDAIVSTVTQQQLVKLYVETIVPIFPLVPLEGEWDWGSLRRNRPILLQAIIYVACPGVLSIDTQEEVGKVVMDLFASEAMAESEKSIDFLQAMLLAVCWYRAPKHHTHIAAFQLIQLAAGVAEDLGLSGPNCSPWLSSPSPHQLVDTVEVWRTWLGSKMLSMAMATFTRRPSPPIWAQHDESSLMMLEYTQNGLPGDRLLCQFVRAERLFEHIVSRTDVHNFSAFEDVASTVTQTTTQGLQNTITDWKAQIPPTLRTPALQFFEHVATLYLHESVLHTETNKHSFAAPYLSERLSVTDFPRPLVTQGHVTSLLALQKASHALIDLVSTLDVSLLMALPAMLFGARVAFTNYLLVKLYIATTGAGNTFGAFHDPRCLQVDYYLGKIMDVAARVKKVDESCGSARVLSSASRLREWLLNYIGTHNDQSANVDVDSGMAPPLTDLDPPSMVGQAPFDWNGLPFENDLFGFGLEELFAEPPSGHWYPEPLQNSGFYASTA</sequence>
<organism evidence="1 2">
    <name type="scientific">Vermiconidia calcicola</name>
    <dbReference type="NCBI Taxonomy" id="1690605"/>
    <lineage>
        <taxon>Eukaryota</taxon>
        <taxon>Fungi</taxon>
        <taxon>Dikarya</taxon>
        <taxon>Ascomycota</taxon>
        <taxon>Pezizomycotina</taxon>
        <taxon>Dothideomycetes</taxon>
        <taxon>Dothideomycetidae</taxon>
        <taxon>Mycosphaerellales</taxon>
        <taxon>Extremaceae</taxon>
        <taxon>Vermiconidia</taxon>
    </lineage>
</organism>
<accession>A0ACC3NSR5</accession>
<protein>
    <submittedName>
        <fullName evidence="1">Uncharacterized protein</fullName>
    </submittedName>
</protein>
<reference evidence="1" key="1">
    <citation type="submission" date="2023-07" db="EMBL/GenBank/DDBJ databases">
        <title>Black Yeasts Isolated from many extreme environments.</title>
        <authorList>
            <person name="Coleine C."/>
            <person name="Stajich J.E."/>
            <person name="Selbmann L."/>
        </authorList>
    </citation>
    <scope>NUCLEOTIDE SEQUENCE</scope>
    <source>
        <strain evidence="1">CCFEE 5714</strain>
    </source>
</reference>
<evidence type="ECO:0000313" key="1">
    <source>
        <dbReference type="EMBL" id="KAK3722377.1"/>
    </source>
</evidence>
<dbReference type="Proteomes" id="UP001281147">
    <property type="component" value="Unassembled WGS sequence"/>
</dbReference>
<gene>
    <name evidence="1" type="ORF">LTR37_002368</name>
</gene>
<comment type="caution">
    <text evidence="1">The sequence shown here is derived from an EMBL/GenBank/DDBJ whole genome shotgun (WGS) entry which is preliminary data.</text>
</comment>
<evidence type="ECO:0000313" key="2">
    <source>
        <dbReference type="Proteomes" id="UP001281147"/>
    </source>
</evidence>
<keyword evidence="2" id="KW-1185">Reference proteome</keyword>
<proteinExistence type="predicted"/>
<dbReference type="EMBL" id="JAUTXU010000013">
    <property type="protein sequence ID" value="KAK3722377.1"/>
    <property type="molecule type" value="Genomic_DNA"/>
</dbReference>